<dbReference type="GO" id="GO:0045047">
    <property type="term" value="P:protein targeting to ER"/>
    <property type="evidence" value="ECO:0007669"/>
    <property type="project" value="TreeGrafter"/>
</dbReference>
<feature type="transmembrane region" description="Helical" evidence="10">
    <location>
        <begin position="62"/>
        <end position="80"/>
    </location>
</feature>
<evidence type="ECO:0000313" key="12">
    <source>
        <dbReference type="Proteomes" id="UP000028545"/>
    </source>
</evidence>
<dbReference type="PANTHER" id="PTHR13085">
    <property type="entry name" value="MICROSOMAL SIGNAL PEPTIDASE 25 KDA SUBUNIT"/>
    <property type="match status" value="1"/>
</dbReference>
<reference evidence="11 12" key="1">
    <citation type="journal article" date="2014" name="Genome Announc.">
        <title>Draft genome sequence of the pathogenic fungus Scedosporium apiospermum.</title>
        <authorList>
            <person name="Vandeputte P."/>
            <person name="Ghamrawi S."/>
            <person name="Rechenmann M."/>
            <person name="Iltis A."/>
            <person name="Giraud S."/>
            <person name="Fleury M."/>
            <person name="Thornton C."/>
            <person name="Delhaes L."/>
            <person name="Meyer W."/>
            <person name="Papon N."/>
            <person name="Bouchara J.P."/>
        </authorList>
    </citation>
    <scope>NUCLEOTIDE SEQUENCE [LARGE SCALE GENOMIC DNA]</scope>
    <source>
        <strain evidence="11 12">IHEM 14462</strain>
    </source>
</reference>
<comment type="similarity">
    <text evidence="2">Belongs to the SPCS2 family.</text>
</comment>
<keyword evidence="6 10" id="KW-1133">Transmembrane helix</keyword>
<evidence type="ECO:0000313" key="11">
    <source>
        <dbReference type="EMBL" id="KEZ39999.1"/>
    </source>
</evidence>
<keyword evidence="7 10" id="KW-0472">Membrane</keyword>
<dbReference type="OrthoDB" id="29558at2759"/>
<dbReference type="OMA" id="KHACDDA"/>
<gene>
    <name evidence="11" type="ORF">SAPIO_CDS8983</name>
</gene>
<organism evidence="11 12">
    <name type="scientific">Pseudallescheria apiosperma</name>
    <name type="common">Scedosporium apiospermum</name>
    <dbReference type="NCBI Taxonomy" id="563466"/>
    <lineage>
        <taxon>Eukaryota</taxon>
        <taxon>Fungi</taxon>
        <taxon>Dikarya</taxon>
        <taxon>Ascomycota</taxon>
        <taxon>Pezizomycotina</taxon>
        <taxon>Sordariomycetes</taxon>
        <taxon>Hypocreomycetidae</taxon>
        <taxon>Microascales</taxon>
        <taxon>Microascaceae</taxon>
        <taxon>Scedosporium</taxon>
    </lineage>
</organism>
<evidence type="ECO:0000256" key="10">
    <source>
        <dbReference type="SAM" id="Phobius"/>
    </source>
</evidence>
<proteinExistence type="inferred from homology"/>
<keyword evidence="5" id="KW-0256">Endoplasmic reticulum</keyword>
<accession>A0A084FY37</accession>
<dbReference type="GeneID" id="27728055"/>
<dbReference type="AlphaFoldDB" id="A0A084FY37"/>
<comment type="function">
    <text evidence="8">Component of the signal peptidase complex (SPC) which catalyzes the cleavage of N-terminal signal sequences from nascent proteins as they are translocated into the lumen of the endoplasmic reticulum. Enhances the enzymatic activity of SPC and facilitates the interactions between different components of the translocation site.</text>
</comment>
<evidence type="ECO:0000256" key="8">
    <source>
        <dbReference type="ARBA" id="ARBA00045608"/>
    </source>
</evidence>
<feature type="transmembrane region" description="Helical" evidence="10">
    <location>
        <begin position="92"/>
        <end position="113"/>
    </location>
</feature>
<dbReference type="Proteomes" id="UP000028545">
    <property type="component" value="Unassembled WGS sequence"/>
</dbReference>
<dbReference type="InterPro" id="IPR009582">
    <property type="entry name" value="Spc2/SPCS2"/>
</dbReference>
<evidence type="ECO:0000256" key="5">
    <source>
        <dbReference type="ARBA" id="ARBA00022824"/>
    </source>
</evidence>
<feature type="region of interest" description="Disordered" evidence="9">
    <location>
        <begin position="225"/>
        <end position="249"/>
    </location>
</feature>
<keyword evidence="4 10" id="KW-0812">Transmembrane</keyword>
<dbReference type="RefSeq" id="XP_016639798.1">
    <property type="nucleotide sequence ID" value="XM_016790495.1"/>
</dbReference>
<evidence type="ECO:0000256" key="2">
    <source>
        <dbReference type="ARBA" id="ARBA00007324"/>
    </source>
</evidence>
<evidence type="ECO:0000256" key="7">
    <source>
        <dbReference type="ARBA" id="ARBA00023136"/>
    </source>
</evidence>
<evidence type="ECO:0000256" key="3">
    <source>
        <dbReference type="ARBA" id="ARBA00017057"/>
    </source>
</evidence>
<evidence type="ECO:0000256" key="9">
    <source>
        <dbReference type="SAM" id="MobiDB-lite"/>
    </source>
</evidence>
<name>A0A084FY37_PSEDA</name>
<dbReference type="VEuPathDB" id="FungiDB:SAPIO_CDS8983"/>
<dbReference type="PANTHER" id="PTHR13085:SF0">
    <property type="entry name" value="SIGNAL PEPTIDASE COMPLEX SUBUNIT 2"/>
    <property type="match status" value="1"/>
</dbReference>
<dbReference type="HOGENOM" id="CLU_089740_0_0_1"/>
<evidence type="ECO:0000256" key="1">
    <source>
        <dbReference type="ARBA" id="ARBA00004477"/>
    </source>
</evidence>
<comment type="caution">
    <text evidence="11">The sequence shown here is derived from an EMBL/GenBank/DDBJ whole genome shotgun (WGS) entry which is preliminary data.</text>
</comment>
<dbReference type="Pfam" id="PF06703">
    <property type="entry name" value="SPC25"/>
    <property type="match status" value="1"/>
</dbReference>
<dbReference type="GO" id="GO:0005787">
    <property type="term" value="C:signal peptidase complex"/>
    <property type="evidence" value="ECO:0007669"/>
    <property type="project" value="InterPro"/>
</dbReference>
<evidence type="ECO:0000256" key="6">
    <source>
        <dbReference type="ARBA" id="ARBA00022989"/>
    </source>
</evidence>
<comment type="subcellular location">
    <subcellularLocation>
        <location evidence="1">Endoplasmic reticulum membrane</location>
        <topology evidence="1">Multi-pass membrane protein</topology>
    </subcellularLocation>
</comment>
<evidence type="ECO:0000256" key="4">
    <source>
        <dbReference type="ARBA" id="ARBA00022692"/>
    </source>
</evidence>
<feature type="compositionally biased region" description="Low complexity" evidence="9">
    <location>
        <begin position="225"/>
        <end position="236"/>
    </location>
</feature>
<dbReference type="GO" id="GO:0006465">
    <property type="term" value="P:signal peptide processing"/>
    <property type="evidence" value="ECO:0007669"/>
    <property type="project" value="InterPro"/>
</dbReference>
<dbReference type="EMBL" id="JOWA01000132">
    <property type="protein sequence ID" value="KEZ39999.1"/>
    <property type="molecule type" value="Genomic_DNA"/>
</dbReference>
<protein>
    <recommendedName>
        <fullName evidence="3">Signal peptidase complex subunit 2</fullName>
    </recommendedName>
</protein>
<dbReference type="KEGG" id="sapo:SAPIO_CDS8983"/>
<sequence length="249" mass="26958">MATERISVYSLAGKRSQIPISRKELPGDLTDLNADLKNTTDDAIPNYLNSLKIKQVHTTTDVRLALGTSAFLIAAACFGWDYKFGFESTKYLTAGAVVLYMILNGAMTLWIWYVEKGLVYEGVAPSGDKIRIASSTKPYTPTYNLTITQTPKSAPSKPQTLKVSRPFSDWFDEQGRFVTVPFQQMIATSVPLVAALDPKRAAKPDEVSLDTASPEVLDAILAASGSASAVGSSSAAEKTVPKSSRRRKA</sequence>
<keyword evidence="12" id="KW-1185">Reference proteome</keyword>